<keyword evidence="8 13" id="KW-0560">Oxidoreductase</keyword>
<keyword evidence="10 13" id="KW-0486">Methionine biosynthesis</keyword>
<dbReference type="NCBIfam" id="NF008058">
    <property type="entry name" value="PRK10792.1"/>
    <property type="match status" value="1"/>
</dbReference>
<dbReference type="PROSITE" id="PS00767">
    <property type="entry name" value="THF_DHG_CYH_2"/>
    <property type="match status" value="1"/>
</dbReference>
<dbReference type="GO" id="GO:0004488">
    <property type="term" value="F:methylenetetrahydrofolate dehydrogenase (NADP+) activity"/>
    <property type="evidence" value="ECO:0007669"/>
    <property type="project" value="UniProtKB-UniRule"/>
</dbReference>
<name>A0A486XR98_9GAMM</name>
<evidence type="ECO:0000256" key="6">
    <source>
        <dbReference type="ARBA" id="ARBA00022801"/>
    </source>
</evidence>
<dbReference type="GO" id="GO:0005829">
    <property type="term" value="C:cytosol"/>
    <property type="evidence" value="ECO:0007669"/>
    <property type="project" value="TreeGrafter"/>
</dbReference>
<keyword evidence="7 13" id="KW-0521">NADP</keyword>
<evidence type="ECO:0000256" key="8">
    <source>
        <dbReference type="ARBA" id="ARBA00023002"/>
    </source>
</evidence>
<dbReference type="FunFam" id="3.40.50.720:FF:000006">
    <property type="entry name" value="Bifunctional protein FolD"/>
    <property type="match status" value="1"/>
</dbReference>
<comment type="caution">
    <text evidence="13">Lacks conserved residue(s) required for the propagation of feature annotation.</text>
</comment>
<evidence type="ECO:0000256" key="10">
    <source>
        <dbReference type="ARBA" id="ARBA00023167"/>
    </source>
</evidence>
<gene>
    <name evidence="13" type="primary">folD</name>
    <name evidence="16" type="ORF">BAL341_2324</name>
</gene>
<evidence type="ECO:0000256" key="11">
    <source>
        <dbReference type="ARBA" id="ARBA00023268"/>
    </source>
</evidence>
<dbReference type="GO" id="GO:0009086">
    <property type="term" value="P:methionine biosynthetic process"/>
    <property type="evidence" value="ECO:0007669"/>
    <property type="project" value="UniProtKB-KW"/>
</dbReference>
<dbReference type="HAMAP" id="MF_01576">
    <property type="entry name" value="THF_DHG_CYH"/>
    <property type="match status" value="1"/>
</dbReference>
<dbReference type="EC" id="1.5.1.5" evidence="13"/>
<keyword evidence="5 13" id="KW-0658">Purine biosynthesis</keyword>
<dbReference type="GO" id="GO:0004477">
    <property type="term" value="F:methenyltetrahydrofolate cyclohydrolase activity"/>
    <property type="evidence" value="ECO:0007669"/>
    <property type="project" value="UniProtKB-UniRule"/>
</dbReference>
<keyword evidence="9 13" id="KW-0368">Histidine biosynthesis</keyword>
<evidence type="ECO:0000259" key="15">
    <source>
        <dbReference type="Pfam" id="PF02882"/>
    </source>
</evidence>
<dbReference type="PROSITE" id="PS00766">
    <property type="entry name" value="THF_DHG_CYH_1"/>
    <property type="match status" value="1"/>
</dbReference>
<organism evidence="16">
    <name type="scientific">Rheinheimera sp. BAL341</name>
    <dbReference type="NCBI Taxonomy" id="1708203"/>
    <lineage>
        <taxon>Bacteria</taxon>
        <taxon>Pseudomonadati</taxon>
        <taxon>Pseudomonadota</taxon>
        <taxon>Gammaproteobacteria</taxon>
        <taxon>Chromatiales</taxon>
        <taxon>Chromatiaceae</taxon>
        <taxon>Rheinheimera</taxon>
    </lineage>
</organism>
<keyword evidence="4 13" id="KW-0028">Amino-acid biosynthesis</keyword>
<feature type="binding site" evidence="13">
    <location>
        <position position="273"/>
    </location>
    <ligand>
        <name>NADP(+)</name>
        <dbReference type="ChEBI" id="CHEBI:58349"/>
    </ligand>
</feature>
<dbReference type="InterPro" id="IPR020630">
    <property type="entry name" value="THF_DH/CycHdrlase_cat_dom"/>
</dbReference>
<evidence type="ECO:0000256" key="4">
    <source>
        <dbReference type="ARBA" id="ARBA00022605"/>
    </source>
</evidence>
<evidence type="ECO:0000259" key="14">
    <source>
        <dbReference type="Pfam" id="PF00763"/>
    </source>
</evidence>
<comment type="pathway">
    <text evidence="1 13">One-carbon metabolism; tetrahydrofolate interconversion.</text>
</comment>
<keyword evidence="6 13" id="KW-0378">Hydrolase</keyword>
<dbReference type="PANTHER" id="PTHR48099">
    <property type="entry name" value="C-1-TETRAHYDROFOLATE SYNTHASE, CYTOPLASMIC-RELATED"/>
    <property type="match status" value="1"/>
</dbReference>
<dbReference type="Gene3D" id="3.40.50.10860">
    <property type="entry name" value="Leucine Dehydrogenase, chain A, domain 1"/>
    <property type="match status" value="1"/>
</dbReference>
<dbReference type="NCBIfam" id="NF010783">
    <property type="entry name" value="PRK14186.1"/>
    <property type="match status" value="1"/>
</dbReference>
<protein>
    <recommendedName>
        <fullName evidence="13">Bifunctional protein FolD</fullName>
    </recommendedName>
    <domain>
        <recommendedName>
            <fullName evidence="13">Methylenetetrahydrofolate dehydrogenase</fullName>
            <ecNumber evidence="13">1.5.1.5</ecNumber>
        </recommendedName>
    </domain>
    <domain>
        <recommendedName>
            <fullName evidence="13">Methenyltetrahydrofolate cyclohydrolase</fullName>
            <ecNumber evidence="13">3.5.4.9</ecNumber>
        </recommendedName>
    </domain>
</protein>
<comment type="catalytic activity">
    <reaction evidence="12 13">
        <text>(6R)-5,10-methenyltetrahydrofolate + H2O = (6R)-10-formyltetrahydrofolate + H(+)</text>
        <dbReference type="Rhea" id="RHEA:23700"/>
        <dbReference type="ChEBI" id="CHEBI:15377"/>
        <dbReference type="ChEBI" id="CHEBI:15378"/>
        <dbReference type="ChEBI" id="CHEBI:57455"/>
        <dbReference type="ChEBI" id="CHEBI:195366"/>
        <dbReference type="EC" id="3.5.4.9"/>
    </reaction>
</comment>
<comment type="similarity">
    <text evidence="13">Belongs to the tetrahydrofolate dehydrogenase/cyclohydrolase family.</text>
</comment>
<accession>A0A486XR98</accession>
<evidence type="ECO:0000256" key="9">
    <source>
        <dbReference type="ARBA" id="ARBA00023102"/>
    </source>
</evidence>
<evidence type="ECO:0000256" key="5">
    <source>
        <dbReference type="ARBA" id="ARBA00022755"/>
    </source>
</evidence>
<sequence length="327" mass="35124">MHNSTDCLLFEPIAQRVLQDGVQPTAVRKYAAVKSWQRLKQMTAQIIDGKAVAQATKDKVAAQVRARVAAGKRAPGLAVVLVGLDAASQVYVGSKRKACEEVGFHSVSYDLPSDTTEQQLIDLIDKLNNDNTVDGILVQLPLPAGLDSSAILERINPHKDVDGFHPYNIGRLAQRMPALRSCTPKGIMTLLQSTGVNVKGMDAVVVGASNIVGRPMALELLLAGCTTTVCHKFTRNLEAQVRRADLLVVAVGRPEFIPGDWVKPGALVIDVGINRLDSGKLVGDVEYGTAVKHARYITPVPGGVGPMTVASLIENTLEACELYHDKH</sequence>
<evidence type="ECO:0000256" key="12">
    <source>
        <dbReference type="ARBA" id="ARBA00036357"/>
    </source>
</evidence>
<dbReference type="InterPro" id="IPR020631">
    <property type="entry name" value="THF_DH/CycHdrlase_NAD-bd_dom"/>
</dbReference>
<dbReference type="PANTHER" id="PTHR48099:SF5">
    <property type="entry name" value="C-1-TETRAHYDROFOLATE SYNTHASE, CYTOPLASMIC"/>
    <property type="match status" value="1"/>
</dbReference>
<dbReference type="SUPFAM" id="SSF53223">
    <property type="entry name" value="Aminoacid dehydrogenase-like, N-terminal domain"/>
    <property type="match status" value="1"/>
</dbReference>
<dbReference type="EMBL" id="CAAJGR010000119">
    <property type="protein sequence ID" value="VHO05118.1"/>
    <property type="molecule type" value="Genomic_DNA"/>
</dbReference>
<dbReference type="FunFam" id="3.40.50.10860:FF:000001">
    <property type="entry name" value="Bifunctional protein FolD"/>
    <property type="match status" value="1"/>
</dbReference>
<dbReference type="GO" id="GO:0000105">
    <property type="term" value="P:L-histidine biosynthetic process"/>
    <property type="evidence" value="ECO:0007669"/>
    <property type="project" value="UniProtKB-KW"/>
</dbReference>
<evidence type="ECO:0000313" key="16">
    <source>
        <dbReference type="EMBL" id="VHO05118.1"/>
    </source>
</evidence>
<evidence type="ECO:0000256" key="7">
    <source>
        <dbReference type="ARBA" id="ARBA00022857"/>
    </source>
</evidence>
<feature type="domain" description="Tetrahydrofolate dehydrogenase/cyclohydrolase NAD(P)-binding" evidence="15">
    <location>
        <begin position="181"/>
        <end position="321"/>
    </location>
</feature>
<dbReference type="GO" id="GO:0006164">
    <property type="term" value="P:purine nucleotide biosynthetic process"/>
    <property type="evidence" value="ECO:0007669"/>
    <property type="project" value="UniProtKB-KW"/>
</dbReference>
<dbReference type="AlphaFoldDB" id="A0A486XR98"/>
<dbReference type="InterPro" id="IPR000672">
    <property type="entry name" value="THF_DH/CycHdrlase"/>
</dbReference>
<dbReference type="SUPFAM" id="SSF51735">
    <property type="entry name" value="NAD(P)-binding Rossmann-fold domains"/>
    <property type="match status" value="1"/>
</dbReference>
<dbReference type="Pfam" id="PF02882">
    <property type="entry name" value="THF_DHG_CYH_C"/>
    <property type="match status" value="1"/>
</dbReference>
<keyword evidence="3 13" id="KW-0554">One-carbon metabolism</keyword>
<comment type="catalytic activity">
    <reaction evidence="13">
        <text>(6R)-5,10-methylene-5,6,7,8-tetrahydrofolate + NADP(+) = (6R)-5,10-methenyltetrahydrofolate + NADPH</text>
        <dbReference type="Rhea" id="RHEA:22812"/>
        <dbReference type="ChEBI" id="CHEBI:15636"/>
        <dbReference type="ChEBI" id="CHEBI:57455"/>
        <dbReference type="ChEBI" id="CHEBI:57783"/>
        <dbReference type="ChEBI" id="CHEBI:58349"/>
        <dbReference type="EC" id="1.5.1.5"/>
    </reaction>
</comment>
<evidence type="ECO:0000256" key="13">
    <source>
        <dbReference type="HAMAP-Rule" id="MF_01576"/>
    </source>
</evidence>
<evidence type="ECO:0000256" key="1">
    <source>
        <dbReference type="ARBA" id="ARBA00004777"/>
    </source>
</evidence>
<dbReference type="Gene3D" id="3.40.50.720">
    <property type="entry name" value="NAD(P)-binding Rossmann-like Domain"/>
    <property type="match status" value="1"/>
</dbReference>
<evidence type="ECO:0000256" key="2">
    <source>
        <dbReference type="ARBA" id="ARBA00011738"/>
    </source>
</evidence>
<dbReference type="Pfam" id="PF00763">
    <property type="entry name" value="THF_DHG_CYH"/>
    <property type="match status" value="1"/>
</dbReference>
<feature type="domain" description="Tetrahydrofolate dehydrogenase/cyclohydrolase catalytic" evidence="14">
    <location>
        <begin position="47"/>
        <end position="162"/>
    </location>
</feature>
<dbReference type="InterPro" id="IPR020867">
    <property type="entry name" value="THF_DH/CycHdrlase_CS"/>
</dbReference>
<keyword evidence="11 13" id="KW-0511">Multifunctional enzyme</keyword>
<dbReference type="GO" id="GO:0035999">
    <property type="term" value="P:tetrahydrofolate interconversion"/>
    <property type="evidence" value="ECO:0007669"/>
    <property type="project" value="UniProtKB-UniRule"/>
</dbReference>
<dbReference type="CDD" id="cd01080">
    <property type="entry name" value="NAD_bind_m-THF_DH_Cyclohyd"/>
    <property type="match status" value="1"/>
</dbReference>
<comment type="subunit">
    <text evidence="2 13">Homodimer.</text>
</comment>
<dbReference type="UniPathway" id="UPA00193"/>
<dbReference type="InterPro" id="IPR036291">
    <property type="entry name" value="NAD(P)-bd_dom_sf"/>
</dbReference>
<dbReference type="PRINTS" id="PR00085">
    <property type="entry name" value="THFDHDRGNASE"/>
</dbReference>
<dbReference type="EC" id="3.5.4.9" evidence="13"/>
<reference evidence="16" key="1">
    <citation type="submission" date="2019-04" db="EMBL/GenBank/DDBJ databases">
        <authorList>
            <person name="Brambilla D."/>
        </authorList>
    </citation>
    <scope>NUCLEOTIDE SEQUENCE</scope>
    <source>
        <strain evidence="16">BAL1</strain>
    </source>
</reference>
<comment type="function">
    <text evidence="13">Catalyzes the oxidation of 5,10-methylenetetrahydrofolate to 5,10-methenyltetrahydrofolate and then the hydrolysis of 5,10-methenyltetrahydrofolate to 10-formyltetrahydrofolate.</text>
</comment>
<dbReference type="InterPro" id="IPR046346">
    <property type="entry name" value="Aminoacid_DH-like_N_sf"/>
</dbReference>
<proteinExistence type="inferred from homology"/>
<feature type="binding site" evidence="13">
    <location>
        <begin position="207"/>
        <end position="209"/>
    </location>
    <ligand>
        <name>NADP(+)</name>
        <dbReference type="ChEBI" id="CHEBI:58349"/>
    </ligand>
</feature>
<evidence type="ECO:0000256" key="3">
    <source>
        <dbReference type="ARBA" id="ARBA00022563"/>
    </source>
</evidence>